<dbReference type="RefSeq" id="WP_270038596.1">
    <property type="nucleotide sequence ID" value="NZ_JAPDOD010000003.1"/>
</dbReference>
<organism evidence="4 5">
    <name type="scientific">Solirubrobacter ginsenosidimutans</name>
    <dbReference type="NCBI Taxonomy" id="490573"/>
    <lineage>
        <taxon>Bacteria</taxon>
        <taxon>Bacillati</taxon>
        <taxon>Actinomycetota</taxon>
        <taxon>Thermoleophilia</taxon>
        <taxon>Solirubrobacterales</taxon>
        <taxon>Solirubrobacteraceae</taxon>
        <taxon>Solirubrobacter</taxon>
    </lineage>
</organism>
<keyword evidence="5" id="KW-1185">Reference proteome</keyword>
<keyword evidence="2 4" id="KW-0560">Oxidoreductase</keyword>
<dbReference type="PRINTS" id="PR00080">
    <property type="entry name" value="SDRFAMILY"/>
</dbReference>
<evidence type="ECO:0000313" key="4">
    <source>
        <dbReference type="EMBL" id="MDA0159831.1"/>
    </source>
</evidence>
<dbReference type="Gene3D" id="3.40.50.720">
    <property type="entry name" value="NAD(P)-binding Rossmann-like Domain"/>
    <property type="match status" value="1"/>
</dbReference>
<dbReference type="FunFam" id="3.40.50.720:FF:000084">
    <property type="entry name" value="Short-chain dehydrogenase reductase"/>
    <property type="match status" value="1"/>
</dbReference>
<gene>
    <name evidence="4" type="ORF">OM076_06125</name>
</gene>
<dbReference type="PANTHER" id="PTHR42879:SF2">
    <property type="entry name" value="3-OXOACYL-[ACYL-CARRIER-PROTEIN] REDUCTASE FABG"/>
    <property type="match status" value="1"/>
</dbReference>
<comment type="similarity">
    <text evidence="1">Belongs to the short-chain dehydrogenases/reductases (SDR) family.</text>
</comment>
<name>A0A9X3MNG7_9ACTN</name>
<dbReference type="InterPro" id="IPR020904">
    <property type="entry name" value="Sc_DH/Rdtase_CS"/>
</dbReference>
<evidence type="ECO:0000256" key="1">
    <source>
        <dbReference type="ARBA" id="ARBA00006484"/>
    </source>
</evidence>
<sequence>MSVEGKTAVVTGAATGIGRATAELLAERGARVVAVGLQPEHLQETVAGIVSSGGAAIAVDADLSDTRAAGMVAAATREAFGGADVLVNNAAIYPIGPWHEANAAEWDAVFATNVRAYFLLAQALRPQMIERGGGSIVNVASVTFFWGEVELLSYVASKGAVVGFTRSLAREAGPEGIRVNAVAPGAFPTAATAIHADQDKLWRDVLAAQSIKRRGEVSDVARAIAFFAGDDSRFVTGQTLLVDGGWMRN</sequence>
<dbReference type="InterPro" id="IPR036291">
    <property type="entry name" value="NAD(P)-bd_dom_sf"/>
</dbReference>
<dbReference type="CDD" id="cd05233">
    <property type="entry name" value="SDR_c"/>
    <property type="match status" value="1"/>
</dbReference>
<dbReference type="AlphaFoldDB" id="A0A9X3MNG7"/>
<dbReference type="GO" id="GO:0047936">
    <property type="term" value="F:glucose 1-dehydrogenase [NAD(P)+] activity"/>
    <property type="evidence" value="ECO:0007669"/>
    <property type="project" value="UniProtKB-EC"/>
</dbReference>
<reference evidence="4" key="1">
    <citation type="submission" date="2022-10" db="EMBL/GenBank/DDBJ databases">
        <title>The WGS of Solirubrobacter ginsenosidimutans DSM 21036.</title>
        <authorList>
            <person name="Jiang Z."/>
        </authorList>
    </citation>
    <scope>NUCLEOTIDE SEQUENCE</scope>
    <source>
        <strain evidence="4">DSM 21036</strain>
    </source>
</reference>
<comment type="caution">
    <text evidence="4">The sequence shown here is derived from an EMBL/GenBank/DDBJ whole genome shotgun (WGS) entry which is preliminary data.</text>
</comment>
<proteinExistence type="inferred from homology"/>
<dbReference type="InterPro" id="IPR002347">
    <property type="entry name" value="SDR_fam"/>
</dbReference>
<dbReference type="PANTHER" id="PTHR42879">
    <property type="entry name" value="3-OXOACYL-(ACYL-CARRIER-PROTEIN) REDUCTASE"/>
    <property type="match status" value="1"/>
</dbReference>
<feature type="domain" description="Ketoreductase" evidence="3">
    <location>
        <begin position="6"/>
        <end position="205"/>
    </location>
</feature>
<dbReference type="PRINTS" id="PR00081">
    <property type="entry name" value="GDHRDH"/>
</dbReference>
<dbReference type="PROSITE" id="PS00061">
    <property type="entry name" value="ADH_SHORT"/>
    <property type="match status" value="1"/>
</dbReference>
<dbReference type="Pfam" id="PF13561">
    <property type="entry name" value="adh_short_C2"/>
    <property type="match status" value="1"/>
</dbReference>
<dbReference type="GO" id="GO:0032787">
    <property type="term" value="P:monocarboxylic acid metabolic process"/>
    <property type="evidence" value="ECO:0007669"/>
    <property type="project" value="UniProtKB-ARBA"/>
</dbReference>
<dbReference type="SMART" id="SM00822">
    <property type="entry name" value="PKS_KR"/>
    <property type="match status" value="1"/>
</dbReference>
<protein>
    <submittedName>
        <fullName evidence="4">Glucose 1-dehydrogenase</fullName>
        <ecNumber evidence="4">1.1.1.47</ecNumber>
    </submittedName>
</protein>
<evidence type="ECO:0000313" key="5">
    <source>
        <dbReference type="Proteomes" id="UP001149140"/>
    </source>
</evidence>
<dbReference type="SUPFAM" id="SSF51735">
    <property type="entry name" value="NAD(P)-binding Rossmann-fold domains"/>
    <property type="match status" value="1"/>
</dbReference>
<dbReference type="Proteomes" id="UP001149140">
    <property type="component" value="Unassembled WGS sequence"/>
</dbReference>
<accession>A0A9X3MNG7</accession>
<dbReference type="EMBL" id="JAPDOD010000003">
    <property type="protein sequence ID" value="MDA0159831.1"/>
    <property type="molecule type" value="Genomic_DNA"/>
</dbReference>
<dbReference type="NCBIfam" id="NF005559">
    <property type="entry name" value="PRK07231.1"/>
    <property type="match status" value="1"/>
</dbReference>
<dbReference type="EC" id="1.1.1.47" evidence="4"/>
<evidence type="ECO:0000256" key="2">
    <source>
        <dbReference type="ARBA" id="ARBA00023002"/>
    </source>
</evidence>
<dbReference type="InterPro" id="IPR057326">
    <property type="entry name" value="KR_dom"/>
</dbReference>
<dbReference type="InterPro" id="IPR050259">
    <property type="entry name" value="SDR"/>
</dbReference>
<evidence type="ECO:0000259" key="3">
    <source>
        <dbReference type="SMART" id="SM00822"/>
    </source>
</evidence>